<protein>
    <submittedName>
        <fullName evidence="2">Uncharacterized protein</fullName>
    </submittedName>
</protein>
<dbReference type="AlphaFoldDB" id="A0A6A0ANE3"/>
<comment type="caution">
    <text evidence="2">The sequence shown here is derived from an EMBL/GenBank/DDBJ whole genome shotgun (WGS) entry which is preliminary data.</text>
</comment>
<keyword evidence="3" id="KW-1185">Reference proteome</keyword>
<reference evidence="2 3" key="1">
    <citation type="submission" date="2020-02" db="EMBL/GenBank/DDBJ databases">
        <title>Whole Genome Shotgun Sequence of Streptomyces sp. strain CWH03.</title>
        <authorList>
            <person name="Dohra H."/>
            <person name="Kodani S."/>
            <person name="Yamamura H."/>
        </authorList>
    </citation>
    <scope>NUCLEOTIDE SEQUENCE [LARGE SCALE GENOMIC DNA]</scope>
    <source>
        <strain evidence="2 3">CWH03</strain>
    </source>
</reference>
<accession>A0A6A0ANE3</accession>
<organism evidence="2 3">
    <name type="scientific">Streptomyces pacificus</name>
    <dbReference type="NCBI Taxonomy" id="2705029"/>
    <lineage>
        <taxon>Bacteria</taxon>
        <taxon>Bacillati</taxon>
        <taxon>Actinomycetota</taxon>
        <taxon>Actinomycetes</taxon>
        <taxon>Kitasatosporales</taxon>
        <taxon>Streptomycetaceae</taxon>
        <taxon>Streptomyces</taxon>
    </lineage>
</organism>
<gene>
    <name evidence="2" type="ORF">SCWH03_03360</name>
</gene>
<evidence type="ECO:0000313" key="2">
    <source>
        <dbReference type="EMBL" id="GFH34128.1"/>
    </source>
</evidence>
<evidence type="ECO:0000256" key="1">
    <source>
        <dbReference type="SAM" id="MobiDB-lite"/>
    </source>
</evidence>
<dbReference type="EMBL" id="BLLG01000001">
    <property type="protein sequence ID" value="GFH34128.1"/>
    <property type="molecule type" value="Genomic_DNA"/>
</dbReference>
<name>A0A6A0ANE3_9ACTN</name>
<dbReference type="Proteomes" id="UP000484988">
    <property type="component" value="Unassembled WGS sequence"/>
</dbReference>
<feature type="region of interest" description="Disordered" evidence="1">
    <location>
        <begin position="1"/>
        <end position="61"/>
    </location>
</feature>
<evidence type="ECO:0000313" key="3">
    <source>
        <dbReference type="Proteomes" id="UP000484988"/>
    </source>
</evidence>
<proteinExistence type="predicted"/>
<sequence>MPGRPRRGGPGQRVRGTAETAGAEYSADADGLATRSGTMPPPGMSTPLVVGVGTRSWLRSA</sequence>